<proteinExistence type="predicted"/>
<dbReference type="AlphaFoldDB" id="A0A5B7IVK2"/>
<dbReference type="Proteomes" id="UP000324222">
    <property type="component" value="Unassembled WGS sequence"/>
</dbReference>
<evidence type="ECO:0000313" key="2">
    <source>
        <dbReference type="Proteomes" id="UP000324222"/>
    </source>
</evidence>
<dbReference type="OrthoDB" id="5844105at2759"/>
<dbReference type="EMBL" id="VSRR010069297">
    <property type="protein sequence ID" value="MPC85706.1"/>
    <property type="molecule type" value="Genomic_DNA"/>
</dbReference>
<accession>A0A5B7IVK2</accession>
<name>A0A5B7IVK2_PORTR</name>
<gene>
    <name evidence="1" type="primary">asun</name>
    <name evidence="1" type="ORF">E2C01_080491</name>
</gene>
<reference evidence="1 2" key="1">
    <citation type="submission" date="2019-05" db="EMBL/GenBank/DDBJ databases">
        <title>Another draft genome of Portunus trituberculatus and its Hox gene families provides insights of decapod evolution.</title>
        <authorList>
            <person name="Jeong J.-H."/>
            <person name="Song I."/>
            <person name="Kim S."/>
            <person name="Choi T."/>
            <person name="Kim D."/>
            <person name="Ryu S."/>
            <person name="Kim W."/>
        </authorList>
    </citation>
    <scope>NUCLEOTIDE SEQUENCE [LARGE SCALE GENOMIC DNA]</scope>
    <source>
        <tissue evidence="1">Muscle</tissue>
    </source>
</reference>
<keyword evidence="2" id="KW-1185">Reference proteome</keyword>
<sequence length="76" mass="8230">MSFPTSHKTVFVMDHTLTASSGVKLEMDSFSKCRSGSSSNGGAGPVHLQPMNLIPLRPVTKSLWTCAVEAITEYCR</sequence>
<comment type="caution">
    <text evidence="1">The sequence shown here is derived from an EMBL/GenBank/DDBJ whole genome shotgun (WGS) entry which is preliminary data.</text>
</comment>
<protein>
    <submittedName>
        <fullName evidence="1">Protein asunder</fullName>
    </submittedName>
</protein>
<evidence type="ECO:0000313" key="1">
    <source>
        <dbReference type="EMBL" id="MPC85706.1"/>
    </source>
</evidence>
<dbReference type="InterPro" id="IPR019355">
    <property type="entry name" value="Cell_cycle_regulator_Mat89Bb"/>
</dbReference>
<dbReference type="Pfam" id="PF10221">
    <property type="entry name" value="Mat89Bb"/>
    <property type="match status" value="1"/>
</dbReference>
<organism evidence="1 2">
    <name type="scientific">Portunus trituberculatus</name>
    <name type="common">Swimming crab</name>
    <name type="synonym">Neptunus trituberculatus</name>
    <dbReference type="NCBI Taxonomy" id="210409"/>
    <lineage>
        <taxon>Eukaryota</taxon>
        <taxon>Metazoa</taxon>
        <taxon>Ecdysozoa</taxon>
        <taxon>Arthropoda</taxon>
        <taxon>Crustacea</taxon>
        <taxon>Multicrustacea</taxon>
        <taxon>Malacostraca</taxon>
        <taxon>Eumalacostraca</taxon>
        <taxon>Eucarida</taxon>
        <taxon>Decapoda</taxon>
        <taxon>Pleocyemata</taxon>
        <taxon>Brachyura</taxon>
        <taxon>Eubrachyura</taxon>
        <taxon>Portunoidea</taxon>
        <taxon>Portunidae</taxon>
        <taxon>Portuninae</taxon>
        <taxon>Portunus</taxon>
    </lineage>
</organism>